<dbReference type="EMBL" id="OZ022405">
    <property type="protein sequence ID" value="CAK9435989.1"/>
    <property type="molecule type" value="Genomic_DNA"/>
</dbReference>
<evidence type="ECO:0000256" key="5">
    <source>
        <dbReference type="ARBA" id="ARBA00023274"/>
    </source>
</evidence>
<dbReference type="GeneID" id="92205772"/>
<feature type="compositionally biased region" description="Low complexity" evidence="7">
    <location>
        <begin position="239"/>
        <end position="250"/>
    </location>
</feature>
<evidence type="ECO:0000256" key="7">
    <source>
        <dbReference type="SAM" id="MobiDB-lite"/>
    </source>
</evidence>
<comment type="similarity">
    <text evidence="2">Belongs to the mitochondrion-specific ribosomal protein mS23 family.</text>
</comment>
<evidence type="ECO:0000313" key="8">
    <source>
        <dbReference type="EMBL" id="CAK9435989.1"/>
    </source>
</evidence>
<keyword evidence="9" id="KW-1185">Reference proteome</keyword>
<keyword evidence="5 6" id="KW-0687">Ribonucleoprotein</keyword>
<dbReference type="Proteomes" id="UP001497383">
    <property type="component" value="Chromosome 1"/>
</dbReference>
<dbReference type="RefSeq" id="XP_066827514.1">
    <property type="nucleotide sequence ID" value="XM_066976127.1"/>
</dbReference>
<feature type="compositionally biased region" description="Low complexity" evidence="7">
    <location>
        <begin position="259"/>
        <end position="270"/>
    </location>
</feature>
<feature type="region of interest" description="Disordered" evidence="7">
    <location>
        <begin position="239"/>
        <end position="288"/>
    </location>
</feature>
<keyword evidence="3 6" id="KW-0689">Ribosomal protein</keyword>
<comment type="subcellular location">
    <subcellularLocation>
        <location evidence="1 6">Mitochondrion</location>
    </subcellularLocation>
</comment>
<dbReference type="Pfam" id="PF13741">
    <property type="entry name" value="MRP-S25"/>
    <property type="match status" value="1"/>
</dbReference>
<evidence type="ECO:0000256" key="3">
    <source>
        <dbReference type="ARBA" id="ARBA00022980"/>
    </source>
</evidence>
<name>A0ABP0ZFZ6_9ASCO</name>
<accession>A0ABP0ZFZ6</accession>
<evidence type="ECO:0000313" key="9">
    <source>
        <dbReference type="Proteomes" id="UP001497383"/>
    </source>
</evidence>
<gene>
    <name evidence="8" type="ORF">LODBEIA_P05760</name>
</gene>
<dbReference type="InterPro" id="IPR016939">
    <property type="entry name" value="Ribosomal_mS23_fun"/>
</dbReference>
<keyword evidence="4 6" id="KW-0496">Mitochondrion</keyword>
<reference evidence="8 9" key="1">
    <citation type="submission" date="2024-03" db="EMBL/GenBank/DDBJ databases">
        <authorList>
            <person name="Brejova B."/>
        </authorList>
    </citation>
    <scope>NUCLEOTIDE SEQUENCE [LARGE SCALE GENOMIC DNA]</scope>
    <source>
        <strain evidence="8 9">CBS 14171</strain>
    </source>
</reference>
<evidence type="ECO:0000256" key="1">
    <source>
        <dbReference type="ARBA" id="ARBA00004173"/>
    </source>
</evidence>
<dbReference type="PIRSF" id="PIRSF029764">
    <property type="entry name" value="RSM25"/>
    <property type="match status" value="1"/>
</dbReference>
<evidence type="ECO:0000256" key="2">
    <source>
        <dbReference type="ARBA" id="ARBA00009864"/>
    </source>
</evidence>
<organism evidence="8 9">
    <name type="scientific">Lodderomyces beijingensis</name>
    <dbReference type="NCBI Taxonomy" id="1775926"/>
    <lineage>
        <taxon>Eukaryota</taxon>
        <taxon>Fungi</taxon>
        <taxon>Dikarya</taxon>
        <taxon>Ascomycota</taxon>
        <taxon>Saccharomycotina</taxon>
        <taxon>Pichiomycetes</taxon>
        <taxon>Debaryomycetaceae</taxon>
        <taxon>Candida/Lodderomyces clade</taxon>
        <taxon>Lodderomyces</taxon>
    </lineage>
</organism>
<proteinExistence type="inferred from homology"/>
<comment type="subunit">
    <text evidence="6">Component of the mitochondrial small ribosomal subunit.</text>
</comment>
<evidence type="ECO:0000256" key="4">
    <source>
        <dbReference type="ARBA" id="ARBA00023128"/>
    </source>
</evidence>
<evidence type="ECO:0000256" key="6">
    <source>
        <dbReference type="PIRNR" id="PIRNR029764"/>
    </source>
</evidence>
<protein>
    <recommendedName>
        <fullName evidence="6">37S ribosomal protein S25, mitochondrial</fullName>
    </recommendedName>
</protein>
<dbReference type="PANTHER" id="PTHR37799:SF1">
    <property type="entry name" value="SMALL RIBOSOMAL SUBUNIT PROTEIN MS23"/>
    <property type="match status" value="1"/>
</dbReference>
<dbReference type="PANTHER" id="PTHR37799">
    <property type="entry name" value="37S RIBOSOMAL PROTEIN S25, MITOCHONDRIAL"/>
    <property type="match status" value="1"/>
</dbReference>
<sequence length="288" mass="33245">MKIQKDAINVLARASSYLQSGVLTEKPLWFDIVAKYPPTHNLIKRAYVQQEPQENDDPRSKLLSLQKPIRELSHDQVFKTRSTKNERANRNREIHRIPKLQFLEDEIRNYFHQQHPWEFARPKNLIENSGDEIGRKCNWSHMLQLHKPLDGESVVQRTIYILTNDPDVNDVFQAYDKARFEFYKLRMREEMESHISKEESMMHGCVFESTNMSWNLANEQNYINDWVELASEETKIMDASASRSSAPAGSLVGGEEGTSSSLFEDLLSSSPTQKDGKAGASPDDQKQE</sequence>